<accession>A0A0B5D756</accession>
<dbReference type="Proteomes" id="UP000031526">
    <property type="component" value="Chromosome"/>
</dbReference>
<evidence type="ECO:0000313" key="1">
    <source>
        <dbReference type="EMBL" id="AJE39078.1"/>
    </source>
</evidence>
<dbReference type="AlphaFoldDB" id="A0A0B5D756"/>
<gene>
    <name evidence="2" type="ORF">CP978_03165</name>
    <name evidence="1" type="ORF">SNOD_02765</name>
</gene>
<evidence type="ECO:0000313" key="3">
    <source>
        <dbReference type="Proteomes" id="UP000031526"/>
    </source>
</evidence>
<dbReference type="KEGG" id="snq:CP978_03165"/>
<reference evidence="1 3" key="2">
    <citation type="journal article" date="2016" name="Appl. Microbiol. Biotechnol.">
        <title>Exploiting the genome sequence of Streptomyces nodosus for enhanced antibiotic production.</title>
        <authorList>
            <person name="Sweeney P."/>
            <person name="Murphy C.D."/>
            <person name="Caffrey P."/>
        </authorList>
    </citation>
    <scope>NUCLEOTIDE SEQUENCE [LARGE SCALE GENOMIC DNA]</scope>
    <source>
        <strain evidence="1 3">ATCC 14899</strain>
    </source>
</reference>
<proteinExistence type="predicted"/>
<evidence type="ECO:0000313" key="2">
    <source>
        <dbReference type="EMBL" id="QEV37671.1"/>
    </source>
</evidence>
<organism evidence="1 3">
    <name type="scientific">Streptomyces nodosus</name>
    <dbReference type="NCBI Taxonomy" id="40318"/>
    <lineage>
        <taxon>Bacteria</taxon>
        <taxon>Bacillati</taxon>
        <taxon>Actinomycetota</taxon>
        <taxon>Actinomycetes</taxon>
        <taxon>Kitasatosporales</taxon>
        <taxon>Streptomycetaceae</taxon>
        <taxon>Streptomyces</taxon>
    </lineage>
</organism>
<dbReference type="HOGENOM" id="CLU_2275914_0_0_11"/>
<keyword evidence="3" id="KW-1185">Reference proteome</keyword>
<reference evidence="3" key="1">
    <citation type="submission" date="2014-09" db="EMBL/GenBank/DDBJ databases">
        <title>Sequence of the Streptomyces nodosus genome.</title>
        <authorList>
            <person name="Sweeney P."/>
            <person name="Stephens N."/>
            <person name="Murphy C."/>
            <person name="Caffrey P."/>
        </authorList>
    </citation>
    <scope>NUCLEOTIDE SEQUENCE [LARGE SCALE GENOMIC DNA]</scope>
    <source>
        <strain evidence="3">ATCC 14899</strain>
    </source>
</reference>
<name>A0A0B5D756_9ACTN</name>
<evidence type="ECO:0008006" key="5">
    <source>
        <dbReference type="Google" id="ProtNLM"/>
    </source>
</evidence>
<sequence>MADTLTVQELNDLRLGTLKTAVDDWETMQGRLERLAVGGDGQVNAADLEKKANAADWEGVNATVSRQFVTKTAKQFGDAAAEAKSILDLLRDTHTEAFPSLV</sequence>
<dbReference type="STRING" id="40318.SNOD_02765"/>
<dbReference type="OrthoDB" id="4763361at2"/>
<evidence type="ECO:0000313" key="4">
    <source>
        <dbReference type="Proteomes" id="UP000325763"/>
    </source>
</evidence>
<dbReference type="Proteomes" id="UP000325763">
    <property type="component" value="Chromosome"/>
</dbReference>
<reference evidence="2 4" key="3">
    <citation type="submission" date="2017-09" db="EMBL/GenBank/DDBJ databases">
        <title>Streptomyces genome completion.</title>
        <authorList>
            <person name="Lee N."/>
            <person name="Cho B.-K."/>
        </authorList>
    </citation>
    <scope>NUCLEOTIDE SEQUENCE [LARGE SCALE GENOMIC DNA]</scope>
    <source>
        <strain evidence="2 4">ATCC 14899</strain>
    </source>
</reference>
<protein>
    <recommendedName>
        <fullName evidence="5">PE domain-containing protein</fullName>
    </recommendedName>
</protein>
<dbReference type="EMBL" id="CP009313">
    <property type="protein sequence ID" value="AJE39078.1"/>
    <property type="molecule type" value="Genomic_DNA"/>
</dbReference>
<dbReference type="RefSeq" id="WP_043437311.1">
    <property type="nucleotide sequence ID" value="NZ_CP009313.1"/>
</dbReference>
<dbReference type="EMBL" id="CP023747">
    <property type="protein sequence ID" value="QEV37671.1"/>
    <property type="molecule type" value="Genomic_DNA"/>
</dbReference>